<proteinExistence type="predicted"/>
<evidence type="ECO:0000313" key="4">
    <source>
        <dbReference type="Proteomes" id="UP001066276"/>
    </source>
</evidence>
<evidence type="ECO:0000256" key="1">
    <source>
        <dbReference type="SAM" id="MobiDB-lite"/>
    </source>
</evidence>
<keyword evidence="2" id="KW-0732">Signal</keyword>
<dbReference type="Proteomes" id="UP001066276">
    <property type="component" value="Chromosome 3_1"/>
</dbReference>
<evidence type="ECO:0000256" key="2">
    <source>
        <dbReference type="SAM" id="SignalP"/>
    </source>
</evidence>
<sequence length="120" mass="12896">MTFAVPPPRAPTPTAFLFVTPSLLVSFPSLISGGLCHCPGPADLPAYQSSTFSGSGHRIIATSEANLCNPIRWCPESRIWGSRFSQHKVSSLKKRGTTQSRQLESPPHQPEVGAVSHGDE</sequence>
<dbReference type="AlphaFoldDB" id="A0AAV7UDM6"/>
<name>A0AAV7UDM6_PLEWA</name>
<reference evidence="3" key="1">
    <citation type="journal article" date="2022" name="bioRxiv">
        <title>Sequencing and chromosome-scale assembly of the giantPleurodeles waltlgenome.</title>
        <authorList>
            <person name="Brown T."/>
            <person name="Elewa A."/>
            <person name="Iarovenko S."/>
            <person name="Subramanian E."/>
            <person name="Araus A.J."/>
            <person name="Petzold A."/>
            <person name="Susuki M."/>
            <person name="Suzuki K.-i.T."/>
            <person name="Hayashi T."/>
            <person name="Toyoda A."/>
            <person name="Oliveira C."/>
            <person name="Osipova E."/>
            <person name="Leigh N.D."/>
            <person name="Simon A."/>
            <person name="Yun M.H."/>
        </authorList>
    </citation>
    <scope>NUCLEOTIDE SEQUENCE</scope>
    <source>
        <strain evidence="3">20211129_DDA</strain>
        <tissue evidence="3">Liver</tissue>
    </source>
</reference>
<accession>A0AAV7UDM6</accession>
<feature type="region of interest" description="Disordered" evidence="1">
    <location>
        <begin position="90"/>
        <end position="120"/>
    </location>
</feature>
<evidence type="ECO:0000313" key="3">
    <source>
        <dbReference type="EMBL" id="KAJ1186509.1"/>
    </source>
</evidence>
<organism evidence="3 4">
    <name type="scientific">Pleurodeles waltl</name>
    <name type="common">Iberian ribbed newt</name>
    <dbReference type="NCBI Taxonomy" id="8319"/>
    <lineage>
        <taxon>Eukaryota</taxon>
        <taxon>Metazoa</taxon>
        <taxon>Chordata</taxon>
        <taxon>Craniata</taxon>
        <taxon>Vertebrata</taxon>
        <taxon>Euteleostomi</taxon>
        <taxon>Amphibia</taxon>
        <taxon>Batrachia</taxon>
        <taxon>Caudata</taxon>
        <taxon>Salamandroidea</taxon>
        <taxon>Salamandridae</taxon>
        <taxon>Pleurodelinae</taxon>
        <taxon>Pleurodeles</taxon>
    </lineage>
</organism>
<keyword evidence="4" id="KW-1185">Reference proteome</keyword>
<gene>
    <name evidence="3" type="ORF">NDU88_003290</name>
</gene>
<comment type="caution">
    <text evidence="3">The sequence shown here is derived from an EMBL/GenBank/DDBJ whole genome shotgun (WGS) entry which is preliminary data.</text>
</comment>
<feature type="chain" id="PRO_5043350255" description="Secreted protein" evidence="2">
    <location>
        <begin position="34"/>
        <end position="120"/>
    </location>
</feature>
<dbReference type="EMBL" id="JANPWB010000005">
    <property type="protein sequence ID" value="KAJ1186509.1"/>
    <property type="molecule type" value="Genomic_DNA"/>
</dbReference>
<evidence type="ECO:0008006" key="5">
    <source>
        <dbReference type="Google" id="ProtNLM"/>
    </source>
</evidence>
<feature type="signal peptide" evidence="2">
    <location>
        <begin position="1"/>
        <end position="33"/>
    </location>
</feature>
<protein>
    <recommendedName>
        <fullName evidence="5">Secreted protein</fullName>
    </recommendedName>
</protein>